<dbReference type="EMBL" id="DXBY01000050">
    <property type="protein sequence ID" value="HIZ34670.1"/>
    <property type="molecule type" value="Genomic_DNA"/>
</dbReference>
<keyword evidence="2" id="KW-0067">ATP-binding</keyword>
<dbReference type="GO" id="GO:0005524">
    <property type="term" value="F:ATP binding"/>
    <property type="evidence" value="ECO:0007669"/>
    <property type="project" value="UniProtKB-KW"/>
</dbReference>
<dbReference type="GO" id="GO:0005829">
    <property type="term" value="C:cytosol"/>
    <property type="evidence" value="ECO:0007669"/>
    <property type="project" value="TreeGrafter"/>
</dbReference>
<dbReference type="InterPro" id="IPR050625">
    <property type="entry name" value="ParA/MinD_ATPase"/>
</dbReference>
<dbReference type="Pfam" id="PF10609">
    <property type="entry name" value="ParA"/>
    <property type="match status" value="1"/>
</dbReference>
<evidence type="ECO:0000256" key="1">
    <source>
        <dbReference type="ARBA" id="ARBA00022741"/>
    </source>
</evidence>
<dbReference type="Gene3D" id="3.40.50.300">
    <property type="entry name" value="P-loop containing nucleotide triphosphate hydrolases"/>
    <property type="match status" value="1"/>
</dbReference>
<dbReference type="AlphaFoldDB" id="A0A9D2J2M0"/>
<dbReference type="InterPro" id="IPR027417">
    <property type="entry name" value="P-loop_NTPase"/>
</dbReference>
<organism evidence="3 4">
    <name type="scientific">Candidatus Ruania gallistercoris</name>
    <dbReference type="NCBI Taxonomy" id="2838746"/>
    <lineage>
        <taxon>Bacteria</taxon>
        <taxon>Bacillati</taxon>
        <taxon>Actinomycetota</taxon>
        <taxon>Actinomycetes</taxon>
        <taxon>Micrococcales</taxon>
        <taxon>Ruaniaceae</taxon>
        <taxon>Ruania</taxon>
    </lineage>
</organism>
<dbReference type="NCBIfam" id="TIGR03815">
    <property type="entry name" value="CpaE_hom_Actino"/>
    <property type="match status" value="1"/>
</dbReference>
<evidence type="ECO:0000313" key="3">
    <source>
        <dbReference type="EMBL" id="HIZ34670.1"/>
    </source>
</evidence>
<dbReference type="GO" id="GO:0051782">
    <property type="term" value="P:negative regulation of cell division"/>
    <property type="evidence" value="ECO:0007669"/>
    <property type="project" value="TreeGrafter"/>
</dbReference>
<comment type="caution">
    <text evidence="3">The sequence shown here is derived from an EMBL/GenBank/DDBJ whole genome shotgun (WGS) entry which is preliminary data.</text>
</comment>
<dbReference type="PANTHER" id="PTHR43384:SF11">
    <property type="entry name" value="SEPTUM SITE DETERMINING PROTEIN"/>
    <property type="match status" value="1"/>
</dbReference>
<dbReference type="PANTHER" id="PTHR43384">
    <property type="entry name" value="SEPTUM SITE-DETERMINING PROTEIN MIND HOMOLOG, CHLOROPLASTIC-RELATED"/>
    <property type="match status" value="1"/>
</dbReference>
<sequence length="332" mass="34006">MDQTSRAVALRSADAELIEEVRGVLALADLPVLIHPPGAAPPRAALLLDSAAELQAEDEPWVSPGRRAVWVGRSELTMPDGGRPLALPARAEELLTRARSACQPRRATVVGVVGARGGVGASCLAAVLARACANEQLAVALVDLDGAGPGVDLTLGIEHDGGLRWADLDGSDGTLPGRALEEALPVWHGVHVLSADWRGGPAQSLALSAVDALAAGHDVVVLDLPRAQSQWALHCAVLLILATSDVVTAEAVRTAGSAWEGVDTRLVVRGPAPGGLTPAEIADAAGVPLAVAMRSERGLRAGVERGVAPGDNRRGALIRGARRLVADLGLAS</sequence>
<dbReference type="Proteomes" id="UP000824037">
    <property type="component" value="Unassembled WGS sequence"/>
</dbReference>
<reference evidence="3" key="2">
    <citation type="submission" date="2021-04" db="EMBL/GenBank/DDBJ databases">
        <authorList>
            <person name="Gilroy R."/>
        </authorList>
    </citation>
    <scope>NUCLEOTIDE SEQUENCE</scope>
    <source>
        <strain evidence="3">ChiGjej4B4-7305</strain>
    </source>
</reference>
<evidence type="ECO:0000256" key="2">
    <source>
        <dbReference type="ARBA" id="ARBA00022840"/>
    </source>
</evidence>
<dbReference type="GO" id="GO:0016887">
    <property type="term" value="F:ATP hydrolysis activity"/>
    <property type="evidence" value="ECO:0007669"/>
    <property type="project" value="TreeGrafter"/>
</dbReference>
<dbReference type="InterPro" id="IPR022521">
    <property type="entry name" value="Rv3660c"/>
</dbReference>
<keyword evidence="1" id="KW-0547">Nucleotide-binding</keyword>
<protein>
    <submittedName>
        <fullName evidence="3">P-loop NTPase</fullName>
    </submittedName>
</protein>
<proteinExistence type="predicted"/>
<reference evidence="3" key="1">
    <citation type="journal article" date="2021" name="PeerJ">
        <title>Extensive microbial diversity within the chicken gut microbiome revealed by metagenomics and culture.</title>
        <authorList>
            <person name="Gilroy R."/>
            <person name="Ravi A."/>
            <person name="Getino M."/>
            <person name="Pursley I."/>
            <person name="Horton D.L."/>
            <person name="Alikhan N.F."/>
            <person name="Baker D."/>
            <person name="Gharbi K."/>
            <person name="Hall N."/>
            <person name="Watson M."/>
            <person name="Adriaenssens E.M."/>
            <person name="Foster-Nyarko E."/>
            <person name="Jarju S."/>
            <person name="Secka A."/>
            <person name="Antonio M."/>
            <person name="Oren A."/>
            <person name="Chaudhuri R.R."/>
            <person name="La Ragione R."/>
            <person name="Hildebrand F."/>
            <person name="Pallen M.J."/>
        </authorList>
    </citation>
    <scope>NUCLEOTIDE SEQUENCE</scope>
    <source>
        <strain evidence="3">ChiGjej4B4-7305</strain>
    </source>
</reference>
<dbReference type="GO" id="GO:0009898">
    <property type="term" value="C:cytoplasmic side of plasma membrane"/>
    <property type="evidence" value="ECO:0007669"/>
    <property type="project" value="TreeGrafter"/>
</dbReference>
<dbReference type="SUPFAM" id="SSF52540">
    <property type="entry name" value="P-loop containing nucleoside triphosphate hydrolases"/>
    <property type="match status" value="1"/>
</dbReference>
<gene>
    <name evidence="3" type="ORF">H9815_02740</name>
</gene>
<dbReference type="InterPro" id="IPR033756">
    <property type="entry name" value="YlxH/NBP35"/>
</dbReference>
<accession>A0A9D2J2M0</accession>
<name>A0A9D2J2M0_9MICO</name>
<evidence type="ECO:0000313" key="4">
    <source>
        <dbReference type="Proteomes" id="UP000824037"/>
    </source>
</evidence>